<sequence length="157" mass="16982">MTRRRRALYLGCLVVLGVLCFGTFSLSNFSRTAKASGSLPTGLHVVGSQIQDGSGNVIVPHGVDRSGSQYQCVKGGGSTFDGPNDQASVSVMTSWNTDIVRVPLNEDCWLGINGEPSDGDSSAKYQQDIINYVNLLNQNNQIVILELHWNAPVVSRR</sequence>
<evidence type="ECO:0008006" key="3">
    <source>
        <dbReference type="Google" id="ProtNLM"/>
    </source>
</evidence>
<dbReference type="PANTHER" id="PTHR34142:SF1">
    <property type="entry name" value="GLYCOSIDE HYDROLASE FAMILY 5 DOMAIN-CONTAINING PROTEIN"/>
    <property type="match status" value="1"/>
</dbReference>
<proteinExistence type="predicted"/>
<name>A0A402AYF3_9CHLR</name>
<dbReference type="EMBL" id="BIFS01000002">
    <property type="protein sequence ID" value="GCE24152.1"/>
    <property type="molecule type" value="Genomic_DNA"/>
</dbReference>
<accession>A0A402AYF3</accession>
<evidence type="ECO:0000313" key="2">
    <source>
        <dbReference type="Proteomes" id="UP000287188"/>
    </source>
</evidence>
<dbReference type="InterPro" id="IPR017853">
    <property type="entry name" value="GH"/>
</dbReference>
<dbReference type="Gene3D" id="3.20.20.80">
    <property type="entry name" value="Glycosidases"/>
    <property type="match status" value="1"/>
</dbReference>
<gene>
    <name evidence="1" type="ORF">KDK_79520</name>
</gene>
<dbReference type="Proteomes" id="UP000287188">
    <property type="component" value="Unassembled WGS sequence"/>
</dbReference>
<dbReference type="PANTHER" id="PTHR34142">
    <property type="entry name" value="ENDO-BETA-1,4-GLUCANASE A"/>
    <property type="match status" value="1"/>
</dbReference>
<dbReference type="GO" id="GO:0009251">
    <property type="term" value="P:glucan catabolic process"/>
    <property type="evidence" value="ECO:0007669"/>
    <property type="project" value="TreeGrafter"/>
</dbReference>
<protein>
    <recommendedName>
        <fullName evidence="3">Glycoside hydrolase family 5 domain-containing protein</fullName>
    </recommendedName>
</protein>
<organism evidence="1 2">
    <name type="scientific">Dictyobacter kobayashii</name>
    <dbReference type="NCBI Taxonomy" id="2014872"/>
    <lineage>
        <taxon>Bacteria</taxon>
        <taxon>Bacillati</taxon>
        <taxon>Chloroflexota</taxon>
        <taxon>Ktedonobacteria</taxon>
        <taxon>Ktedonobacterales</taxon>
        <taxon>Dictyobacteraceae</taxon>
        <taxon>Dictyobacter</taxon>
    </lineage>
</organism>
<dbReference type="AlphaFoldDB" id="A0A402AYF3"/>
<keyword evidence="2" id="KW-1185">Reference proteome</keyword>
<dbReference type="SUPFAM" id="SSF51445">
    <property type="entry name" value="(Trans)glycosidases"/>
    <property type="match status" value="1"/>
</dbReference>
<reference evidence="2" key="1">
    <citation type="submission" date="2018-12" db="EMBL/GenBank/DDBJ databases">
        <title>Tengunoibacter tsumagoiensis gen. nov., sp. nov., Dictyobacter kobayashii sp. nov., D. alpinus sp. nov., and D. joshuensis sp. nov. and description of Dictyobacteraceae fam. nov. within the order Ktedonobacterales isolated from Tengu-no-mugimeshi.</title>
        <authorList>
            <person name="Wang C.M."/>
            <person name="Zheng Y."/>
            <person name="Sakai Y."/>
            <person name="Toyoda A."/>
            <person name="Minakuchi Y."/>
            <person name="Abe K."/>
            <person name="Yokota A."/>
            <person name="Yabe S."/>
        </authorList>
    </citation>
    <scope>NUCLEOTIDE SEQUENCE [LARGE SCALE GENOMIC DNA]</scope>
    <source>
        <strain evidence="2">Uno11</strain>
    </source>
</reference>
<evidence type="ECO:0000313" key="1">
    <source>
        <dbReference type="EMBL" id="GCE24152.1"/>
    </source>
</evidence>
<dbReference type="RefSeq" id="WP_218032252.1">
    <property type="nucleotide sequence ID" value="NZ_BIFS01000002.1"/>
</dbReference>
<comment type="caution">
    <text evidence="1">The sequence shown here is derived from an EMBL/GenBank/DDBJ whole genome shotgun (WGS) entry which is preliminary data.</text>
</comment>